<evidence type="ECO:0000256" key="4">
    <source>
        <dbReference type="SAM" id="MobiDB-lite"/>
    </source>
</evidence>
<feature type="region of interest" description="Disordered" evidence="4">
    <location>
        <begin position="1058"/>
        <end position="1085"/>
    </location>
</feature>
<accession>F0Y5J2</accession>
<keyword evidence="5" id="KW-0732">Signal</keyword>
<dbReference type="Proteomes" id="UP000002729">
    <property type="component" value="Unassembled WGS sequence"/>
</dbReference>
<feature type="chain" id="PRO_5003262713" evidence="5">
    <location>
        <begin position="19"/>
        <end position="1565"/>
    </location>
</feature>
<keyword evidence="1" id="KW-0677">Repeat</keyword>
<dbReference type="KEGG" id="aaf:AURANDRAFT_63137"/>
<organism evidence="7">
    <name type="scientific">Aureococcus anophagefferens</name>
    <name type="common">Harmful bloom alga</name>
    <dbReference type="NCBI Taxonomy" id="44056"/>
    <lineage>
        <taxon>Eukaryota</taxon>
        <taxon>Sar</taxon>
        <taxon>Stramenopiles</taxon>
        <taxon>Ochrophyta</taxon>
        <taxon>Pelagophyceae</taxon>
        <taxon>Pelagomonadales</taxon>
        <taxon>Pelagomonadaceae</taxon>
        <taxon>Aureococcus</taxon>
    </lineage>
</organism>
<dbReference type="PANTHER" id="PTHR24201:SF14">
    <property type="entry name" value="CYCLIN-DEPENDENT KINASE 4 INHIBITOR C-LIKE"/>
    <property type="match status" value="1"/>
</dbReference>
<evidence type="ECO:0000256" key="5">
    <source>
        <dbReference type="SAM" id="SignalP"/>
    </source>
</evidence>
<feature type="repeat" description="ANK" evidence="3">
    <location>
        <begin position="689"/>
        <end position="721"/>
    </location>
</feature>
<name>F0Y5J2_AURAN</name>
<dbReference type="InterPro" id="IPR002110">
    <property type="entry name" value="Ankyrin_rpt"/>
</dbReference>
<dbReference type="SUPFAM" id="SSF48403">
    <property type="entry name" value="Ankyrin repeat"/>
    <property type="match status" value="1"/>
</dbReference>
<dbReference type="RefSeq" id="XP_009035566.1">
    <property type="nucleotide sequence ID" value="XM_009037318.1"/>
</dbReference>
<dbReference type="InterPro" id="IPR036770">
    <property type="entry name" value="Ankyrin_rpt-contain_sf"/>
</dbReference>
<evidence type="ECO:0000256" key="1">
    <source>
        <dbReference type="ARBA" id="ARBA00022737"/>
    </source>
</evidence>
<protein>
    <submittedName>
        <fullName evidence="6">Uncharacterized protein</fullName>
    </submittedName>
</protein>
<evidence type="ECO:0000313" key="7">
    <source>
        <dbReference type="Proteomes" id="UP000002729"/>
    </source>
</evidence>
<dbReference type="InParanoid" id="F0Y5J2"/>
<sequence>MAAMPRCVAVLLAVVAVAEDASHLLAPSVRRPFVFYHIDKTAGSSLRAIISDAAARARLPAVIPCYGGVTCLCGSNYRVEPFLCPAADAFEAAAVVAGHFSPLGLSKRRVSNMDERTCLVFLREPVARHASFYRFYGHQKYFGNRSFGALSADEQRAAIARSGGPAFMAEFLACDGERCPANVTRAATLALRRCYVGTAERFNSSMAFLSLAAPWLGTYAALSRTHANRAAGGGAGPEPARAAALAAAMPEDSALYGAAAAMLEAQLEAASRCGEGRAGRPRSDASWASEAHYEMAVAIRVEALARAASRRPPAERLRVACCVSVHLRAARGRGLPRDARCDAAAPRRLAAPSPRAARGAPAPAPRKLYWLHIPKCGSTFANTVVHALCDGVPPNASEQKYLGKTPNFIKGRSCPRLAVPVRDGWGRHDDLSAGLLAKVGGADRVVALLREPRARAEAAWNHVNVHGVPSPKGPPAGDARQFAEATAGCAARTLAGRGTCLTPGRGDDKARDAAIARLRELAFVGVVERWAESICLFHLQFGAPCLAVEFEHLRSQPHNRTVPRAARNVDDDVYAEARRLFAAALDRHGATPERCAALWAPAIHNVLQRALSTADYLASRNLDGLAALKRHCAQTSGKEGDHPDLPVAPLPDGWPRAIPLKGACMTGSLATLAYLFERGADPDLVDVVSGDTACHVAVAWGRVDAVAYLLARGARHDVSDGDGLTLAGAARRRQKLLERGDAAFAERLRSRGMDIDALRDEGRGLVKLLDAVEARGSWRAFAVGATRRPRVARAAPWLEAAADRSSLAIARALASRRGTPVAVVQETKKAPSKAAAKKRRAAAEDRATRDAATTVKASDPPLEKALFEAGLVSPAPGEHHLVNPVFPRALRWLDCATLEDVRALERDDVSRVEGPSSSERRELWLFCCAARKRRDDAVAEARAAAAADVERDEARRREAARSVDPRAAVAFRVPLACFARVAGFLFHAPPPPPKPERAPAHVLALLEGVVRQRRVKRSASSRVRMTMRGLPEPTDVERWKKPAAPQKKRSAVEPLPELRRMPTPLSPTCWGDDDEPAARTDGLGGMDERVIDDAAVTARYRNARLIDDAAVRSPGLNERSTRNQRRRRSSDTDIDAAAPKPRAKRPLSGGGGRPLEAVRERRRARQIADMELAAARERENAKLEVSRAILEKMACGRVATRLGAVLEDAREKRVRDLAATAIQAWARGLRAKEKRRIVRKLSRFVPLTLWRRRERNRLAAKQLRTFFLDHERPARVKRHIHDFLRAVKLVQRIYRGYAACTVARRKALGMLWQRAEAAFAPPRERRPLAPVKPRNGSPDEARAFARRKILARREDQRDDAKRRDDARGLARLDRQWDVVDARMAHLVRPEEAPAKRRKEQKWAMPAKVRDAVLRAILGDARARHQATWDVSQREKYRSAPEVFTRRQARTILRLGDIKKRAAPLPPNAKAGKAWPTLFLFVQGDDTLAAIVARAYAAAYAADKEAHLRGGGADVAAAALRALGLAGSHDRAMSEIKSMNFNPCMSHSNWRFPFAVVRSTNWSMLP</sequence>
<feature type="signal peptide" evidence="5">
    <location>
        <begin position="1"/>
        <end position="18"/>
    </location>
</feature>
<dbReference type="InterPro" id="IPR027417">
    <property type="entry name" value="P-loop_NTPase"/>
</dbReference>
<evidence type="ECO:0000313" key="6">
    <source>
        <dbReference type="EMBL" id="EGB09502.1"/>
    </source>
</evidence>
<feature type="compositionally biased region" description="Low complexity" evidence="4">
    <location>
        <begin position="343"/>
        <end position="361"/>
    </location>
</feature>
<dbReference type="SMART" id="SM00248">
    <property type="entry name" value="ANK"/>
    <property type="match status" value="2"/>
</dbReference>
<feature type="region of interest" description="Disordered" evidence="4">
    <location>
        <begin position="343"/>
        <end position="362"/>
    </location>
</feature>
<dbReference type="PROSITE" id="PS50297">
    <property type="entry name" value="ANK_REP_REGION"/>
    <property type="match status" value="1"/>
</dbReference>
<dbReference type="PROSITE" id="PS50088">
    <property type="entry name" value="ANK_REPEAT"/>
    <property type="match status" value="1"/>
</dbReference>
<keyword evidence="7" id="KW-1185">Reference proteome</keyword>
<evidence type="ECO:0000256" key="2">
    <source>
        <dbReference type="ARBA" id="ARBA00023043"/>
    </source>
</evidence>
<dbReference type="PROSITE" id="PS50096">
    <property type="entry name" value="IQ"/>
    <property type="match status" value="1"/>
</dbReference>
<feature type="region of interest" description="Disordered" evidence="4">
    <location>
        <begin position="1112"/>
        <end position="1159"/>
    </location>
</feature>
<feature type="region of interest" description="Disordered" evidence="4">
    <location>
        <begin position="827"/>
        <end position="856"/>
    </location>
</feature>
<dbReference type="EMBL" id="GL833125">
    <property type="protein sequence ID" value="EGB09502.1"/>
    <property type="molecule type" value="Genomic_DNA"/>
</dbReference>
<keyword evidence="2 3" id="KW-0040">ANK repeat</keyword>
<dbReference type="OrthoDB" id="414228at2759"/>
<proteinExistence type="predicted"/>
<reference evidence="6 7" key="1">
    <citation type="journal article" date="2011" name="Proc. Natl. Acad. Sci. U.S.A.">
        <title>Niche of harmful alga Aureococcus anophagefferens revealed through ecogenomics.</title>
        <authorList>
            <person name="Gobler C.J."/>
            <person name="Berry D.L."/>
            <person name="Dyhrman S.T."/>
            <person name="Wilhelm S.W."/>
            <person name="Salamov A."/>
            <person name="Lobanov A.V."/>
            <person name="Zhang Y."/>
            <person name="Collier J.L."/>
            <person name="Wurch L.L."/>
            <person name="Kustka A.B."/>
            <person name="Dill B.D."/>
            <person name="Shah M."/>
            <person name="VerBerkmoes N.C."/>
            <person name="Kuo A."/>
            <person name="Terry A."/>
            <person name="Pangilinan J."/>
            <person name="Lindquist E.A."/>
            <person name="Lucas S."/>
            <person name="Paulsen I.T."/>
            <person name="Hattenrath-Lehmann T.K."/>
            <person name="Talmage S.C."/>
            <person name="Walker E.A."/>
            <person name="Koch F."/>
            <person name="Burson A.M."/>
            <person name="Marcoval M.A."/>
            <person name="Tang Y.Z."/>
            <person name="Lecleir G.R."/>
            <person name="Coyne K.J."/>
            <person name="Berg G.M."/>
            <person name="Bertrand E.M."/>
            <person name="Saito M.A."/>
            <person name="Gladyshev V.N."/>
            <person name="Grigoriev I.V."/>
        </authorList>
    </citation>
    <scope>NUCLEOTIDE SEQUENCE [LARGE SCALE GENOMIC DNA]</scope>
    <source>
        <strain evidence="7">CCMP 1984</strain>
    </source>
</reference>
<dbReference type="GO" id="GO:0005634">
    <property type="term" value="C:nucleus"/>
    <property type="evidence" value="ECO:0007669"/>
    <property type="project" value="TreeGrafter"/>
</dbReference>
<dbReference type="Pfam" id="PF13637">
    <property type="entry name" value="Ank_4"/>
    <property type="match status" value="1"/>
</dbReference>
<dbReference type="PANTHER" id="PTHR24201">
    <property type="entry name" value="ANK_REP_REGION DOMAIN-CONTAINING PROTEIN"/>
    <property type="match status" value="1"/>
</dbReference>
<dbReference type="Gene3D" id="1.25.40.20">
    <property type="entry name" value="Ankyrin repeat-containing domain"/>
    <property type="match status" value="1"/>
</dbReference>
<dbReference type="GeneID" id="20224199"/>
<evidence type="ECO:0000256" key="3">
    <source>
        <dbReference type="PROSITE-ProRule" id="PRU00023"/>
    </source>
</evidence>
<dbReference type="InterPro" id="IPR050776">
    <property type="entry name" value="Ank_Repeat/CDKN_Inhibitor"/>
</dbReference>
<gene>
    <name evidence="6" type="ORF">AURANDRAFT_63137</name>
</gene>
<dbReference type="eggNOG" id="ENOG502SZWB">
    <property type="taxonomic scope" value="Eukaryota"/>
</dbReference>
<dbReference type="Gene3D" id="3.40.50.300">
    <property type="entry name" value="P-loop containing nucleotide triphosphate hydrolases"/>
    <property type="match status" value="2"/>
</dbReference>